<evidence type="ECO:0000313" key="5">
    <source>
        <dbReference type="Proteomes" id="UP000467840"/>
    </source>
</evidence>
<dbReference type="SMART" id="SM00733">
    <property type="entry name" value="Mterf"/>
    <property type="match status" value="6"/>
</dbReference>
<evidence type="ECO:0000313" key="4">
    <source>
        <dbReference type="EMBL" id="KAF2322062.1"/>
    </source>
</evidence>
<accession>A0A6A6N7B5</accession>
<proteinExistence type="inferred from homology"/>
<dbReference type="InterPro" id="IPR003690">
    <property type="entry name" value="MTERF"/>
</dbReference>
<keyword evidence="2" id="KW-0806">Transcription termination</keyword>
<name>A0A6A6N7B5_HEVBR</name>
<dbReference type="GO" id="GO:0006353">
    <property type="term" value="P:DNA-templated transcription termination"/>
    <property type="evidence" value="ECO:0007669"/>
    <property type="project" value="UniProtKB-KW"/>
</dbReference>
<dbReference type="AlphaFoldDB" id="A0A6A6N7B5"/>
<evidence type="ECO:0000256" key="2">
    <source>
        <dbReference type="ARBA" id="ARBA00022472"/>
    </source>
</evidence>
<dbReference type="Pfam" id="PF02536">
    <property type="entry name" value="mTERF"/>
    <property type="match status" value="1"/>
</dbReference>
<gene>
    <name evidence="4" type="ORF">GH714_006140</name>
</gene>
<dbReference type="PANTHER" id="PTHR13068">
    <property type="entry name" value="CGI-12 PROTEIN-RELATED"/>
    <property type="match status" value="1"/>
</dbReference>
<dbReference type="InterPro" id="IPR038538">
    <property type="entry name" value="MTERF_sf"/>
</dbReference>
<dbReference type="FunFam" id="1.25.70.10:FF:000001">
    <property type="entry name" value="Mitochondrial transcription termination factor-like"/>
    <property type="match status" value="1"/>
</dbReference>
<reference evidence="4 5" key="1">
    <citation type="journal article" date="2020" name="Mol. Plant">
        <title>The Chromosome-Based Rubber Tree Genome Provides New Insights into Spurge Genome Evolution and Rubber Biosynthesis.</title>
        <authorList>
            <person name="Liu J."/>
            <person name="Shi C."/>
            <person name="Shi C.C."/>
            <person name="Li W."/>
            <person name="Zhang Q.J."/>
            <person name="Zhang Y."/>
            <person name="Li K."/>
            <person name="Lu H.F."/>
            <person name="Shi C."/>
            <person name="Zhu S.T."/>
            <person name="Xiao Z.Y."/>
            <person name="Nan H."/>
            <person name="Yue Y."/>
            <person name="Zhu X.G."/>
            <person name="Wu Y."/>
            <person name="Hong X.N."/>
            <person name="Fan G.Y."/>
            <person name="Tong Y."/>
            <person name="Zhang D."/>
            <person name="Mao C.L."/>
            <person name="Liu Y.L."/>
            <person name="Hao S.J."/>
            <person name="Liu W.Q."/>
            <person name="Lv M.Q."/>
            <person name="Zhang H.B."/>
            <person name="Liu Y."/>
            <person name="Hu-Tang G.R."/>
            <person name="Wang J.P."/>
            <person name="Wang J.H."/>
            <person name="Sun Y.H."/>
            <person name="Ni S.B."/>
            <person name="Chen W.B."/>
            <person name="Zhang X.C."/>
            <person name="Jiao Y.N."/>
            <person name="Eichler E.E."/>
            <person name="Li G.H."/>
            <person name="Liu X."/>
            <person name="Gao L.Z."/>
        </authorList>
    </citation>
    <scope>NUCLEOTIDE SEQUENCE [LARGE SCALE GENOMIC DNA]</scope>
    <source>
        <strain evidence="5">cv. GT1</strain>
        <tissue evidence="4">Leaf</tissue>
    </source>
</reference>
<evidence type="ECO:0000256" key="1">
    <source>
        <dbReference type="ARBA" id="ARBA00007692"/>
    </source>
</evidence>
<dbReference type="Gene3D" id="1.25.70.10">
    <property type="entry name" value="Transcription termination factor 3, mitochondrial"/>
    <property type="match status" value="1"/>
</dbReference>
<sequence>MFGFCGSRLGLNRSFSLFVSNAQLGILPFHSLFVITSFSCSTSSNLNENSIIVSYLTNSCGVTLKSAQSISKRVCFETPERPDSVLRFFREHGFNNSHISKIVKHRPRLLLAKPEETFLPKFEFLRSIGVSRSGLPLFVSRNPDLLARSLERCLIPIYEILKSVLISDVKVVTTLNRMENRSLYSFQKTFSNNTSLLRELGISQSSISYLVTQSPSVMCQKVGKFAEVIKKVMKLGFDPSKLIFVEAVRVFHFMSHKTWEHKLEVYRRLGFSEDEVWSIFRKHPKCMSLSEKNVMGTMDFFVRKMGWQSAAVARFPTVLCYSLERRIIPRCSVVRVLLLKGLIKGDIHLSSVLPPSEKYFLERFVIKYQEHVPQLLDIYQRKMSLTELGFGFDDKFKISALKSVYPAACQFSTH</sequence>
<keyword evidence="3" id="KW-0809">Transit peptide</keyword>
<keyword evidence="2" id="KW-0805">Transcription regulation</keyword>
<organism evidence="4 5">
    <name type="scientific">Hevea brasiliensis</name>
    <name type="common">Para rubber tree</name>
    <name type="synonym">Siphonia brasiliensis</name>
    <dbReference type="NCBI Taxonomy" id="3981"/>
    <lineage>
        <taxon>Eukaryota</taxon>
        <taxon>Viridiplantae</taxon>
        <taxon>Streptophyta</taxon>
        <taxon>Embryophyta</taxon>
        <taxon>Tracheophyta</taxon>
        <taxon>Spermatophyta</taxon>
        <taxon>Magnoliopsida</taxon>
        <taxon>eudicotyledons</taxon>
        <taxon>Gunneridae</taxon>
        <taxon>Pentapetalae</taxon>
        <taxon>rosids</taxon>
        <taxon>fabids</taxon>
        <taxon>Malpighiales</taxon>
        <taxon>Euphorbiaceae</taxon>
        <taxon>Crotonoideae</taxon>
        <taxon>Micrandreae</taxon>
        <taxon>Hevea</taxon>
    </lineage>
</organism>
<keyword evidence="5" id="KW-1185">Reference proteome</keyword>
<keyword evidence="2" id="KW-0804">Transcription</keyword>
<dbReference type="Proteomes" id="UP000467840">
    <property type="component" value="Chromosome 11"/>
</dbReference>
<comment type="similarity">
    <text evidence="1">Belongs to the mTERF family.</text>
</comment>
<evidence type="ECO:0000256" key="3">
    <source>
        <dbReference type="ARBA" id="ARBA00022946"/>
    </source>
</evidence>
<dbReference type="EMBL" id="JAAGAX010000002">
    <property type="protein sequence ID" value="KAF2322062.1"/>
    <property type="molecule type" value="Genomic_DNA"/>
</dbReference>
<protein>
    <submittedName>
        <fullName evidence="4">Uncharacterized protein</fullName>
    </submittedName>
</protein>
<comment type="caution">
    <text evidence="4">The sequence shown here is derived from an EMBL/GenBank/DDBJ whole genome shotgun (WGS) entry which is preliminary data.</text>
</comment>
<dbReference type="PANTHER" id="PTHR13068:SF185">
    <property type="match status" value="1"/>
</dbReference>
<dbReference type="GO" id="GO:0003676">
    <property type="term" value="F:nucleic acid binding"/>
    <property type="evidence" value="ECO:0007669"/>
    <property type="project" value="InterPro"/>
</dbReference>